<dbReference type="PANTHER" id="PTHR12558">
    <property type="entry name" value="CELL DIVISION CYCLE 16,23,27"/>
    <property type="match status" value="1"/>
</dbReference>
<comment type="caution">
    <text evidence="2">The sequence shown here is derived from an EMBL/GenBank/DDBJ whole genome shotgun (WGS) entry which is preliminary data.</text>
</comment>
<evidence type="ECO:0000313" key="2">
    <source>
        <dbReference type="EMBL" id="MBB5212358.1"/>
    </source>
</evidence>
<dbReference type="InterPro" id="IPR011990">
    <property type="entry name" value="TPR-like_helical_dom_sf"/>
</dbReference>
<evidence type="ECO:0000313" key="3">
    <source>
        <dbReference type="Proteomes" id="UP000563601"/>
    </source>
</evidence>
<accession>A0AA89PLX9</accession>
<dbReference type="Pfam" id="PF13431">
    <property type="entry name" value="TPR_17"/>
    <property type="match status" value="1"/>
</dbReference>
<dbReference type="Gene3D" id="1.25.40.10">
    <property type="entry name" value="Tetratricopeptide repeat domain"/>
    <property type="match status" value="1"/>
</dbReference>
<reference evidence="2 3" key="1">
    <citation type="submission" date="2020-08" db="EMBL/GenBank/DDBJ databases">
        <title>Genomic Encyclopedia of Type Strains, Phase IV (KMG-IV): sequencing the most valuable type-strain genomes for metagenomic binning, comparative biology and taxonomic classification.</title>
        <authorList>
            <person name="Goeker M."/>
        </authorList>
    </citation>
    <scope>NUCLEOTIDE SEQUENCE [LARGE SCALE GENOMIC DNA]</scope>
    <source>
        <strain evidence="2 3">DSM 11525</strain>
    </source>
</reference>
<organism evidence="2 3">
    <name type="scientific">Microbulbifer hydrolyticus</name>
    <dbReference type="NCBI Taxonomy" id="48074"/>
    <lineage>
        <taxon>Bacteria</taxon>
        <taxon>Pseudomonadati</taxon>
        <taxon>Pseudomonadota</taxon>
        <taxon>Gammaproteobacteria</taxon>
        <taxon>Cellvibrionales</taxon>
        <taxon>Microbulbiferaceae</taxon>
        <taxon>Microbulbifer</taxon>
    </lineage>
</organism>
<name>A0AA89PLX9_9GAMM</name>
<protein>
    <submittedName>
        <fullName evidence="2">Tetratricopeptide (TPR) repeat protein</fullName>
    </submittedName>
</protein>
<dbReference type="Proteomes" id="UP000563601">
    <property type="component" value="Unassembled WGS sequence"/>
</dbReference>
<dbReference type="SUPFAM" id="SSF54001">
    <property type="entry name" value="Cysteine proteinases"/>
    <property type="match status" value="1"/>
</dbReference>
<dbReference type="PANTHER" id="PTHR12558:SF13">
    <property type="entry name" value="CELL DIVISION CYCLE PROTEIN 27 HOMOLOG"/>
    <property type="match status" value="1"/>
</dbReference>
<dbReference type="SMART" id="SM00028">
    <property type="entry name" value="TPR"/>
    <property type="match status" value="4"/>
</dbReference>
<proteinExistence type="predicted"/>
<gene>
    <name evidence="2" type="ORF">HNQ53_002583</name>
</gene>
<dbReference type="Pfam" id="PF12895">
    <property type="entry name" value="ANAPC3"/>
    <property type="match status" value="1"/>
</dbReference>
<dbReference type="EMBL" id="JACHHR010000003">
    <property type="protein sequence ID" value="MBB5212358.1"/>
    <property type="molecule type" value="Genomic_DNA"/>
</dbReference>
<feature type="repeat" description="TPR" evidence="1">
    <location>
        <begin position="217"/>
        <end position="250"/>
    </location>
</feature>
<feature type="repeat" description="TPR" evidence="1">
    <location>
        <begin position="251"/>
        <end position="284"/>
    </location>
</feature>
<keyword evidence="1" id="KW-0802">TPR repeat</keyword>
<dbReference type="PROSITE" id="PS50293">
    <property type="entry name" value="TPR_REGION"/>
    <property type="match status" value="1"/>
</dbReference>
<dbReference type="SUPFAM" id="SSF48452">
    <property type="entry name" value="TPR-like"/>
    <property type="match status" value="1"/>
</dbReference>
<dbReference type="InterPro" id="IPR038765">
    <property type="entry name" value="Papain-like_cys_pep_sf"/>
</dbReference>
<dbReference type="AlphaFoldDB" id="A0AA89PLX9"/>
<evidence type="ECO:0000256" key="1">
    <source>
        <dbReference type="PROSITE-ProRule" id="PRU00339"/>
    </source>
</evidence>
<sequence length="433" mass="49745">MGRMTMKTPEYSGLPVAKRSLARRWLGKSLALGLCLVLIGGCAGTPPQQSSPVDVGWLLSGSAIFGGPVSLDELPEDDILGLEPEMRAYLAQVAPGASPQQRLAALLRGFESRKFRVEYRADQTLTAAETYRQEVGNCMAFTVMMVAMARELGADAYFNQVEVPPVWGHDEEHTFVVYRHINMVSESPQGRRVVDFNLAAYDPIYDQRRLSDKAAFAQYYSNRGLEWMQQGEMREAFRYLRKALELRPGDSDLWANLGAFYSRNEKYGAAEKSYLQALQLDSGHTIAMSNLERLYRKQKQFELANYYADKARYHRQRNPYYLYYQARNAYEHGDFKSAKRQLKRAIWQYENDHRFHFLMGLTSYRLGDYKDSRDHFFEAFHLAGNSTARQVYMRKLELMDKSGLGDQKEGRSRLRHRDPGIINVDPLGLPGRF</sequence>
<dbReference type="PROSITE" id="PS50005">
    <property type="entry name" value="TPR"/>
    <property type="match status" value="2"/>
</dbReference>
<dbReference type="InterPro" id="IPR019734">
    <property type="entry name" value="TPR_rpt"/>
</dbReference>
<dbReference type="RefSeq" id="WP_260182239.1">
    <property type="nucleotide sequence ID" value="NZ_JACHHR010000003.1"/>
</dbReference>